<reference evidence="1 2" key="1">
    <citation type="journal article" date="2014" name="Genome Biol. Evol.">
        <title>The genome of the myxosporean Thelohanellus kitauei shows adaptations to nutrient acquisition within its fish host.</title>
        <authorList>
            <person name="Yang Y."/>
            <person name="Xiong J."/>
            <person name="Zhou Z."/>
            <person name="Huo F."/>
            <person name="Miao W."/>
            <person name="Ran C."/>
            <person name="Liu Y."/>
            <person name="Zhang J."/>
            <person name="Feng J."/>
            <person name="Wang M."/>
            <person name="Wang M."/>
            <person name="Wang L."/>
            <person name="Yao B."/>
        </authorList>
    </citation>
    <scope>NUCLEOTIDE SEQUENCE [LARGE SCALE GENOMIC DNA]</scope>
    <source>
        <strain evidence="1">Wuqing</strain>
    </source>
</reference>
<name>A0A0C2J6Q7_THEKT</name>
<dbReference type="EMBL" id="JWZT01004076">
    <property type="protein sequence ID" value="KII64853.1"/>
    <property type="molecule type" value="Genomic_DNA"/>
</dbReference>
<comment type="caution">
    <text evidence="1">The sequence shown here is derived from an EMBL/GenBank/DDBJ whole genome shotgun (WGS) entry which is preliminary data.</text>
</comment>
<accession>A0A0C2J6Q7</accession>
<dbReference type="Proteomes" id="UP000031668">
    <property type="component" value="Unassembled WGS sequence"/>
</dbReference>
<keyword evidence="2" id="KW-1185">Reference proteome</keyword>
<evidence type="ECO:0000313" key="1">
    <source>
        <dbReference type="EMBL" id="KII64853.1"/>
    </source>
</evidence>
<gene>
    <name evidence="1" type="ORF">RF11_09262</name>
</gene>
<proteinExistence type="predicted"/>
<protein>
    <submittedName>
        <fullName evidence="1">Uncharacterized protein</fullName>
    </submittedName>
</protein>
<dbReference type="AlphaFoldDB" id="A0A0C2J6Q7"/>
<organism evidence="1 2">
    <name type="scientific">Thelohanellus kitauei</name>
    <name type="common">Myxosporean</name>
    <dbReference type="NCBI Taxonomy" id="669202"/>
    <lineage>
        <taxon>Eukaryota</taxon>
        <taxon>Metazoa</taxon>
        <taxon>Cnidaria</taxon>
        <taxon>Myxozoa</taxon>
        <taxon>Myxosporea</taxon>
        <taxon>Bivalvulida</taxon>
        <taxon>Platysporina</taxon>
        <taxon>Myxobolidae</taxon>
        <taxon>Thelohanellus</taxon>
    </lineage>
</organism>
<evidence type="ECO:0000313" key="2">
    <source>
        <dbReference type="Proteomes" id="UP000031668"/>
    </source>
</evidence>
<sequence length="257" mass="29705">MQDPNMVNIFAFPVMLDLISNNLSYFEKYLPRFVSILGDFESAFIDQIHYCEESLQINLVPKLASICLNVPCYDTEILEFLTKSSRKDSISYDILLSLFFLMTEYARDLAYFRCLEPSAYPPHVFASDFVQRLGNRVEILLNIFLNNFGSISSCQIFSLIVSIGYHGGIESMVKILITFLSMKKFLAGDYRIFEKLVAVFGAKFPCITSKIISKLNFDDCDHKEEEQLVMIINNLRLCLIAERKFPKSRLTYVYSYH</sequence>